<keyword evidence="7" id="KW-0548">Nucleotidyltransferase</keyword>
<dbReference type="PANTHER" id="PTHR23293:SF9">
    <property type="entry name" value="FAD SYNTHASE"/>
    <property type="match status" value="1"/>
</dbReference>
<evidence type="ECO:0000256" key="8">
    <source>
        <dbReference type="ARBA" id="ARBA00022741"/>
    </source>
</evidence>
<evidence type="ECO:0000256" key="9">
    <source>
        <dbReference type="ARBA" id="ARBA00022827"/>
    </source>
</evidence>
<dbReference type="InterPro" id="IPR027413">
    <property type="entry name" value="GROEL-like_equatorial_sf"/>
</dbReference>
<evidence type="ECO:0000256" key="2">
    <source>
        <dbReference type="ARBA" id="ARBA00007589"/>
    </source>
</evidence>
<dbReference type="InterPro" id="IPR002500">
    <property type="entry name" value="PAPS_reduct_dom"/>
</dbReference>
<dbReference type="InterPro" id="IPR002423">
    <property type="entry name" value="Cpn60/GroEL/TCP-1"/>
</dbReference>
<dbReference type="SUPFAM" id="SSF48592">
    <property type="entry name" value="GroEL equatorial domain-like"/>
    <property type="match status" value="1"/>
</dbReference>
<evidence type="ECO:0000256" key="5">
    <source>
        <dbReference type="ARBA" id="ARBA00022643"/>
    </source>
</evidence>
<dbReference type="Pfam" id="PF00994">
    <property type="entry name" value="MoCF_biosynth"/>
    <property type="match status" value="1"/>
</dbReference>
<dbReference type="SUPFAM" id="SSF53218">
    <property type="entry name" value="Molybdenum cofactor biosynthesis proteins"/>
    <property type="match status" value="1"/>
</dbReference>
<evidence type="ECO:0000256" key="12">
    <source>
        <dbReference type="ARBA" id="ARBA00031871"/>
    </source>
</evidence>
<protein>
    <recommendedName>
        <fullName evidence="3">FAD synthase</fullName>
        <ecNumber evidence="3">2.7.7.2</ecNumber>
    </recommendedName>
    <alternativeName>
        <fullName evidence="11">FAD pyrophosphorylase</fullName>
    </alternativeName>
    <alternativeName>
        <fullName evidence="12">FMN adenylyltransferase</fullName>
    </alternativeName>
</protein>
<evidence type="ECO:0000256" key="1">
    <source>
        <dbReference type="ARBA" id="ARBA00004726"/>
    </source>
</evidence>
<evidence type="ECO:0000256" key="13">
    <source>
        <dbReference type="ARBA" id="ARBA00049494"/>
    </source>
</evidence>
<evidence type="ECO:0000256" key="7">
    <source>
        <dbReference type="ARBA" id="ARBA00022695"/>
    </source>
</evidence>
<dbReference type="Gene3D" id="3.40.980.10">
    <property type="entry name" value="MoaB/Mog-like domain"/>
    <property type="match status" value="1"/>
</dbReference>
<reference evidence="15 16" key="1">
    <citation type="journal article" date="2022" name="Nat. Ecol. Evol.">
        <title>A masculinizing supergene underlies an exaggerated male reproductive morph in a spider.</title>
        <authorList>
            <person name="Hendrickx F."/>
            <person name="De Corte Z."/>
            <person name="Sonet G."/>
            <person name="Van Belleghem S.M."/>
            <person name="Kostlbacher S."/>
            <person name="Vangestel C."/>
        </authorList>
    </citation>
    <scope>NUCLEOTIDE SEQUENCE [LARGE SCALE GENOMIC DNA]</scope>
    <source>
        <strain evidence="15">W744_W776</strain>
    </source>
</reference>
<dbReference type="Gene3D" id="3.40.50.620">
    <property type="entry name" value="HUPs"/>
    <property type="match status" value="1"/>
</dbReference>
<dbReference type="InterPro" id="IPR001453">
    <property type="entry name" value="MoaB/Mog_dom"/>
</dbReference>
<sequence>MCTSRCTPKIISPKVLPILKMTTRSSVSIIIIGDEVLKGQTIDTNSHFICKTFYSWGLGVNRISVLPDDRDLISAEVAEQSKHHSFVITTGGVGPTHDDVTYEAVGQAFQKKMALNQEMQDCLPLNEKFTKEAILPETSKIHLTSYVPIVSTENVFMFPGIPSLLEGAIQDLKHIFCEASIPYFSQSLYLNVAELSIVRQLDMTVEEYKNKVQIGCYPYLRQTWFRTKLVLEADSDSVLVHVEAFLRSHLPQNCIVGEHPPMSDHAVKMFSHICDDKKSDPKLASCQKESLKILKECFNKYSPENVCLSFNGGKDCTVLLHMVSLFLKNHFKAEPLRVFYVTSKQPFPETEEFVQLCANRYNLKLLSYEPPIKEALLKLQSNHPEIKAVLMGSRCTDWNCSQLQPFQETDAGWPQFMRVSPLANWSYHDIWTFLKALNVPYCSLYDKGYTSLEMADQSLHLKNRMGMAPTTDKISLKDIIFLCDSMGGLVNSFTDHRSLVMVIGNGGEVTFSKQASHILREYQQDHPILKLVANAAQQLNTETGHDCKVFMLLLKEIMNSVKHLLTKMEEIQVRSVLLKETSCLMRHLPVIFSKIKASNAYISSPLSDSESFSKDINGILLTFLESKFSLCIAKELSALMTDFIMKSVYDWDCGVDSLHFLETTFNVFCSKFTSPVSQSRVLQGFVLNYRLNNTAITLDEPIKFVLVWNLPKKVDKAVGIVTKETLQPNNYWKPFAESLCSLKSHGISTIITPDTACEIIKALCLRNKILIISGIEKEDIENIIVFSGMSPLTDIHDSSISPQNISCLKSIKSIENYTHLETISNIGSFHPHHILLGAQIDSVWKEYYNECRNCLKVVKLWMNPENYHVTSSKRRDQFHKQLFSGDSSKSENNKLKSYACGIALPLGSFEISLKKSLESYPEKISLFPNLNYILNSALPKVACSIWGIPISSFNAERSLGNFLEEKKPSLNRPIEPLLIKELQLCKVLQLMQQLIRIDAILPSR</sequence>
<dbReference type="InterPro" id="IPR036425">
    <property type="entry name" value="MoaB/Mog-like_dom_sf"/>
</dbReference>
<keyword evidence="5" id="KW-0288">FMN</keyword>
<evidence type="ECO:0000313" key="15">
    <source>
        <dbReference type="EMBL" id="KAG8197890.1"/>
    </source>
</evidence>
<feature type="domain" description="MoaB/Mog" evidence="14">
    <location>
        <begin position="28"/>
        <end position="179"/>
    </location>
</feature>
<dbReference type="Proteomes" id="UP000827092">
    <property type="component" value="Unassembled WGS sequence"/>
</dbReference>
<accession>A0AAV6VN29</accession>
<dbReference type="InterPro" id="IPR014729">
    <property type="entry name" value="Rossmann-like_a/b/a_fold"/>
</dbReference>
<dbReference type="CDD" id="cd23948">
    <property type="entry name" value="FAD_synthase"/>
    <property type="match status" value="1"/>
</dbReference>
<comment type="pathway">
    <text evidence="1">Cofactor biosynthesis; FAD biosynthesis; FAD from FMN: step 1/1.</text>
</comment>
<dbReference type="InterPro" id="IPR056596">
    <property type="entry name" value="FLAD1_M"/>
</dbReference>
<dbReference type="GO" id="GO:0003919">
    <property type="term" value="F:FMN adenylyltransferase activity"/>
    <property type="evidence" value="ECO:0007669"/>
    <property type="project" value="UniProtKB-EC"/>
</dbReference>
<dbReference type="EC" id="2.7.7.2" evidence="3"/>
<comment type="similarity">
    <text evidence="2">In the N-terminal section; belongs to the MoaB/Mog family.</text>
</comment>
<comment type="caution">
    <text evidence="15">The sequence shown here is derived from an EMBL/GenBank/DDBJ whole genome shotgun (WGS) entry which is preliminary data.</text>
</comment>
<dbReference type="SUPFAM" id="SSF52402">
    <property type="entry name" value="Adenine nucleotide alpha hydrolases-like"/>
    <property type="match status" value="1"/>
</dbReference>
<dbReference type="Pfam" id="PF01507">
    <property type="entry name" value="PAPS_reduct"/>
    <property type="match status" value="1"/>
</dbReference>
<dbReference type="EMBL" id="JAFNEN010000047">
    <property type="protein sequence ID" value="KAG8197890.1"/>
    <property type="molecule type" value="Genomic_DNA"/>
</dbReference>
<dbReference type="InterPro" id="IPR027409">
    <property type="entry name" value="GroEL-like_apical_dom_sf"/>
</dbReference>
<keyword evidence="4" id="KW-0285">Flavoprotein</keyword>
<dbReference type="GO" id="GO:0006747">
    <property type="term" value="P:FAD biosynthetic process"/>
    <property type="evidence" value="ECO:0007669"/>
    <property type="project" value="TreeGrafter"/>
</dbReference>
<name>A0AAV6VN29_9ARAC</name>
<evidence type="ECO:0000256" key="10">
    <source>
        <dbReference type="ARBA" id="ARBA00022840"/>
    </source>
</evidence>
<organism evidence="15 16">
    <name type="scientific">Oedothorax gibbosus</name>
    <dbReference type="NCBI Taxonomy" id="931172"/>
    <lineage>
        <taxon>Eukaryota</taxon>
        <taxon>Metazoa</taxon>
        <taxon>Ecdysozoa</taxon>
        <taxon>Arthropoda</taxon>
        <taxon>Chelicerata</taxon>
        <taxon>Arachnida</taxon>
        <taxon>Araneae</taxon>
        <taxon>Araneomorphae</taxon>
        <taxon>Entelegynae</taxon>
        <taxon>Araneoidea</taxon>
        <taxon>Linyphiidae</taxon>
        <taxon>Erigoninae</taxon>
        <taxon>Oedothorax</taxon>
    </lineage>
</organism>
<dbReference type="Pfam" id="PF24102">
    <property type="entry name" value="FLAD1_M"/>
    <property type="match status" value="1"/>
</dbReference>
<keyword evidence="6" id="KW-0808">Transferase</keyword>
<keyword evidence="8" id="KW-0547">Nucleotide-binding</keyword>
<dbReference type="GO" id="GO:0005524">
    <property type="term" value="F:ATP binding"/>
    <property type="evidence" value="ECO:0007669"/>
    <property type="project" value="UniProtKB-KW"/>
</dbReference>
<keyword evidence="9" id="KW-0274">FAD</keyword>
<dbReference type="Gene3D" id="3.50.7.10">
    <property type="entry name" value="GroEL"/>
    <property type="match status" value="1"/>
</dbReference>
<keyword evidence="10" id="KW-0067">ATP-binding</keyword>
<evidence type="ECO:0000256" key="4">
    <source>
        <dbReference type="ARBA" id="ARBA00022630"/>
    </source>
</evidence>
<evidence type="ECO:0000256" key="6">
    <source>
        <dbReference type="ARBA" id="ARBA00022679"/>
    </source>
</evidence>
<dbReference type="Gene3D" id="3.30.260.10">
    <property type="entry name" value="TCP-1-like chaperonin intermediate domain"/>
    <property type="match status" value="1"/>
</dbReference>
<evidence type="ECO:0000256" key="3">
    <source>
        <dbReference type="ARBA" id="ARBA00012393"/>
    </source>
</evidence>
<evidence type="ECO:0000256" key="11">
    <source>
        <dbReference type="ARBA" id="ARBA00031145"/>
    </source>
</evidence>
<dbReference type="Gene3D" id="1.10.560.10">
    <property type="entry name" value="GroEL-like equatorial domain"/>
    <property type="match status" value="1"/>
</dbReference>
<dbReference type="PANTHER" id="PTHR23293">
    <property type="entry name" value="FAD SYNTHETASE-RELATED FMN ADENYLYLTRANSFERASE"/>
    <property type="match status" value="1"/>
</dbReference>
<evidence type="ECO:0000313" key="16">
    <source>
        <dbReference type="Proteomes" id="UP000827092"/>
    </source>
</evidence>
<dbReference type="SMART" id="SM00852">
    <property type="entry name" value="MoCF_biosynth"/>
    <property type="match status" value="1"/>
</dbReference>
<gene>
    <name evidence="15" type="ORF">JTE90_020269</name>
</gene>
<keyword evidence="16" id="KW-1185">Reference proteome</keyword>
<dbReference type="Pfam" id="PF00118">
    <property type="entry name" value="Cpn60_TCP1"/>
    <property type="match status" value="1"/>
</dbReference>
<comment type="catalytic activity">
    <reaction evidence="13">
        <text>FMN + ATP + H(+) = FAD + diphosphate</text>
        <dbReference type="Rhea" id="RHEA:17237"/>
        <dbReference type="ChEBI" id="CHEBI:15378"/>
        <dbReference type="ChEBI" id="CHEBI:30616"/>
        <dbReference type="ChEBI" id="CHEBI:33019"/>
        <dbReference type="ChEBI" id="CHEBI:57692"/>
        <dbReference type="ChEBI" id="CHEBI:58210"/>
        <dbReference type="EC" id="2.7.7.2"/>
    </reaction>
</comment>
<proteinExistence type="inferred from homology"/>
<dbReference type="AlphaFoldDB" id="A0AAV6VN29"/>
<evidence type="ECO:0000259" key="14">
    <source>
        <dbReference type="SMART" id="SM00852"/>
    </source>
</evidence>
<dbReference type="InterPro" id="IPR027410">
    <property type="entry name" value="TCP-1-like_intermed_sf"/>
</dbReference>